<sequence>MGGTIVVVLKGYPRLSETFIAQEILELQRAGFSLHLFSLRHPTDKQRHPIHSEITAPVTYLPEYLHEEPMRVLRGWLASRKLPGYGAALRQFLKDLVRDRTRNRIRRFGQALVMANELPADTAWLYVHFIHTPGSVTRYTHLITGKGWSCSAHAKDIWTSPDWELSEKLDDATWTVTCTKGGHEHLQALCHDPRSVHLVHHGIDLKRFPPAKHAPSERDGGNADKPVRIVTVGRAVKKKGLDTLISALAMLPANLHWQWTHIGGGVLSDELKRQVADLGLSDQVHMLGSRSQEFILNTYRESDLFVLPSRIAPDGDRDGLPNVLVEAQSQALACISSPISGIVELIEDGENGLLVGPDDDKALAAAIEKLAKDPTERRRMGKNGAERVVSLFDHRTEIQQLIKLFGDLGLQPTLEDAAQ</sequence>
<dbReference type="Gene3D" id="3.40.50.2000">
    <property type="entry name" value="Glycogen Phosphorylase B"/>
    <property type="match status" value="2"/>
</dbReference>
<dbReference type="PANTHER" id="PTHR12526:SF630">
    <property type="entry name" value="GLYCOSYLTRANSFERASE"/>
    <property type="match status" value="1"/>
</dbReference>
<reference evidence="2" key="1">
    <citation type="submission" date="2022-11" db="EMBL/GenBank/DDBJ databases">
        <title>Draft genome sequence of Hoeflea poritis E7-10 and Hoeflea prorocentri PM5-8, separated from scleractinian coral Porites lutea and marine dinoflagellate.</title>
        <authorList>
            <person name="Zhang G."/>
            <person name="Wei Q."/>
            <person name="Cai L."/>
        </authorList>
    </citation>
    <scope>NUCLEOTIDE SEQUENCE</scope>
    <source>
        <strain evidence="2">PM5-8</strain>
    </source>
</reference>
<accession>A0A9X3ZHD9</accession>
<dbReference type="EMBL" id="JAPJZI010000001">
    <property type="protein sequence ID" value="MDA5398603.1"/>
    <property type="molecule type" value="Genomic_DNA"/>
</dbReference>
<evidence type="ECO:0000313" key="3">
    <source>
        <dbReference type="Proteomes" id="UP001151234"/>
    </source>
</evidence>
<dbReference type="Pfam" id="PF00534">
    <property type="entry name" value="Glycos_transf_1"/>
    <property type="match status" value="1"/>
</dbReference>
<proteinExistence type="predicted"/>
<dbReference type="PANTHER" id="PTHR12526">
    <property type="entry name" value="GLYCOSYLTRANSFERASE"/>
    <property type="match status" value="1"/>
</dbReference>
<protein>
    <submittedName>
        <fullName evidence="2">Glycosyltransferase family 4 protein</fullName>
    </submittedName>
</protein>
<dbReference type="GO" id="GO:0016757">
    <property type="term" value="F:glycosyltransferase activity"/>
    <property type="evidence" value="ECO:0007669"/>
    <property type="project" value="InterPro"/>
</dbReference>
<feature type="domain" description="Glycosyl transferase family 1" evidence="1">
    <location>
        <begin position="220"/>
        <end position="386"/>
    </location>
</feature>
<evidence type="ECO:0000313" key="2">
    <source>
        <dbReference type="EMBL" id="MDA5398603.1"/>
    </source>
</evidence>
<comment type="caution">
    <text evidence="2">The sequence shown here is derived from an EMBL/GenBank/DDBJ whole genome shotgun (WGS) entry which is preliminary data.</text>
</comment>
<dbReference type="InterPro" id="IPR001296">
    <property type="entry name" value="Glyco_trans_1"/>
</dbReference>
<organism evidence="2 3">
    <name type="scientific">Hoeflea prorocentri</name>
    <dbReference type="NCBI Taxonomy" id="1922333"/>
    <lineage>
        <taxon>Bacteria</taxon>
        <taxon>Pseudomonadati</taxon>
        <taxon>Pseudomonadota</taxon>
        <taxon>Alphaproteobacteria</taxon>
        <taxon>Hyphomicrobiales</taxon>
        <taxon>Rhizobiaceae</taxon>
        <taxon>Hoeflea</taxon>
    </lineage>
</organism>
<keyword evidence="3" id="KW-1185">Reference proteome</keyword>
<dbReference type="AlphaFoldDB" id="A0A9X3ZHD9"/>
<evidence type="ECO:0000259" key="1">
    <source>
        <dbReference type="Pfam" id="PF00534"/>
    </source>
</evidence>
<name>A0A9X3ZHD9_9HYPH</name>
<dbReference type="SUPFAM" id="SSF53756">
    <property type="entry name" value="UDP-Glycosyltransferase/glycogen phosphorylase"/>
    <property type="match status" value="1"/>
</dbReference>
<gene>
    <name evidence="2" type="ORF">OQ273_08480</name>
</gene>
<dbReference type="RefSeq" id="WP_267990014.1">
    <property type="nucleotide sequence ID" value="NZ_JAPJZI010000001.1"/>
</dbReference>
<dbReference type="Proteomes" id="UP001151234">
    <property type="component" value="Unassembled WGS sequence"/>
</dbReference>
<dbReference type="CDD" id="cd03801">
    <property type="entry name" value="GT4_PimA-like"/>
    <property type="match status" value="1"/>
</dbReference>